<dbReference type="EMBL" id="QUMO01000001">
    <property type="protein sequence ID" value="REF89625.1"/>
    <property type="molecule type" value="Genomic_DNA"/>
</dbReference>
<dbReference type="Proteomes" id="UP000256900">
    <property type="component" value="Unassembled WGS sequence"/>
</dbReference>
<dbReference type="InterPro" id="IPR011990">
    <property type="entry name" value="TPR-like_helical_dom_sf"/>
</dbReference>
<keyword evidence="1" id="KW-0802">TPR repeat</keyword>
<protein>
    <submittedName>
        <fullName evidence="3">TPR repeat protein</fullName>
    </submittedName>
</protein>
<feature type="transmembrane region" description="Helical" evidence="2">
    <location>
        <begin position="70"/>
        <end position="88"/>
    </location>
</feature>
<keyword evidence="2" id="KW-0812">Transmembrane</keyword>
<dbReference type="SUPFAM" id="SSF48452">
    <property type="entry name" value="TPR-like"/>
    <property type="match status" value="1"/>
</dbReference>
<gene>
    <name evidence="3" type="ORF">DES32_0852</name>
</gene>
<feature type="repeat" description="TPR" evidence="1">
    <location>
        <begin position="110"/>
        <end position="143"/>
    </location>
</feature>
<feature type="transmembrane region" description="Helical" evidence="2">
    <location>
        <begin position="36"/>
        <end position="58"/>
    </location>
</feature>
<organism evidence="3 4">
    <name type="scientific">Methylovirgula ligni</name>
    <dbReference type="NCBI Taxonomy" id="569860"/>
    <lineage>
        <taxon>Bacteria</taxon>
        <taxon>Pseudomonadati</taxon>
        <taxon>Pseudomonadota</taxon>
        <taxon>Alphaproteobacteria</taxon>
        <taxon>Hyphomicrobiales</taxon>
        <taxon>Beijerinckiaceae</taxon>
        <taxon>Methylovirgula</taxon>
    </lineage>
</organism>
<dbReference type="SMART" id="SM00028">
    <property type="entry name" value="TPR"/>
    <property type="match status" value="2"/>
</dbReference>
<reference evidence="3 4" key="1">
    <citation type="submission" date="2018-08" db="EMBL/GenBank/DDBJ databases">
        <title>Genomic Encyclopedia of Type Strains, Phase IV (KMG-IV): sequencing the most valuable type-strain genomes for metagenomic binning, comparative biology and taxonomic classification.</title>
        <authorList>
            <person name="Goeker M."/>
        </authorList>
    </citation>
    <scope>NUCLEOTIDE SEQUENCE [LARGE SCALE GENOMIC DNA]</scope>
    <source>
        <strain evidence="3 4">BW863</strain>
    </source>
</reference>
<dbReference type="InterPro" id="IPR019734">
    <property type="entry name" value="TPR_rpt"/>
</dbReference>
<name>A0A3D9Z4C0_9HYPH</name>
<dbReference type="PROSITE" id="PS50005">
    <property type="entry name" value="TPR"/>
    <property type="match status" value="1"/>
</dbReference>
<proteinExistence type="predicted"/>
<comment type="caution">
    <text evidence="3">The sequence shown here is derived from an EMBL/GenBank/DDBJ whole genome shotgun (WGS) entry which is preliminary data.</text>
</comment>
<keyword evidence="2" id="KW-0472">Membrane</keyword>
<evidence type="ECO:0000313" key="4">
    <source>
        <dbReference type="Proteomes" id="UP000256900"/>
    </source>
</evidence>
<evidence type="ECO:0000256" key="1">
    <source>
        <dbReference type="PROSITE-ProRule" id="PRU00339"/>
    </source>
</evidence>
<feature type="transmembrane region" description="Helical" evidence="2">
    <location>
        <begin position="7"/>
        <end position="24"/>
    </location>
</feature>
<keyword evidence="2" id="KW-1133">Transmembrane helix</keyword>
<accession>A0A3D9Z4C0</accession>
<evidence type="ECO:0000256" key="2">
    <source>
        <dbReference type="SAM" id="Phobius"/>
    </source>
</evidence>
<keyword evidence="4" id="KW-1185">Reference proteome</keyword>
<sequence>MRRLRYFAIYLAVFFAVTAVVLILPRGVDPILRNGLSIVTVIFFAGAAVVTVKAIIEGKAGKISRAERPVTYYALLALMLIGMPIMFADFSGIINVQRLLNWWSPNQSTALIYENWGRSFQASGKLDTAIANYNTAIELDPRLADAYAERASAYQAKGDLMRARKDLEIAARVRANLNSAFPPN</sequence>
<evidence type="ECO:0000313" key="3">
    <source>
        <dbReference type="EMBL" id="REF89625.1"/>
    </source>
</evidence>
<dbReference type="AlphaFoldDB" id="A0A3D9Z4C0"/>
<dbReference type="Gene3D" id="1.25.40.10">
    <property type="entry name" value="Tetratricopeptide repeat domain"/>
    <property type="match status" value="1"/>
</dbReference>
<dbReference type="Pfam" id="PF13414">
    <property type="entry name" value="TPR_11"/>
    <property type="match status" value="1"/>
</dbReference>